<name>A0A2H4J791_9CAUD</name>
<evidence type="ECO:0000313" key="1">
    <source>
        <dbReference type="EMBL" id="ASN70469.1"/>
    </source>
</evidence>
<dbReference type="EMBL" id="MF417907">
    <property type="protein sequence ID" value="ASN70469.1"/>
    <property type="molecule type" value="Genomic_DNA"/>
</dbReference>
<gene>
    <name evidence="1" type="ORF">7F7_29</name>
</gene>
<protein>
    <submittedName>
        <fullName evidence="1">Uncharacterized protein</fullName>
    </submittedName>
</protein>
<accession>A0A2H4J791</accession>
<organism evidence="1">
    <name type="scientific">uncultured Caudovirales phage</name>
    <dbReference type="NCBI Taxonomy" id="2100421"/>
    <lineage>
        <taxon>Viruses</taxon>
        <taxon>Duplodnaviria</taxon>
        <taxon>Heunggongvirae</taxon>
        <taxon>Uroviricota</taxon>
        <taxon>Caudoviricetes</taxon>
        <taxon>Peduoviridae</taxon>
        <taxon>Maltschvirus</taxon>
        <taxon>Maltschvirus maltsch</taxon>
    </lineage>
</organism>
<reference evidence="1" key="1">
    <citation type="submission" date="2017-06" db="EMBL/GenBank/DDBJ databases">
        <title>Novel phages from South African skin metaviromes.</title>
        <authorList>
            <person name="van Zyl L.J."/>
            <person name="Abrahams Y."/>
            <person name="Stander E.A."/>
            <person name="Kirby B.M."/>
            <person name="Clavaud C."/>
            <person name="Farcet C."/>
            <person name="Breton L."/>
            <person name="Trindade M.I."/>
        </authorList>
    </citation>
    <scope>NUCLEOTIDE SEQUENCE</scope>
</reference>
<proteinExistence type="predicted"/>
<sequence>MRINSNCISGLGIVIDGVTYDNPNDLINCLTRINNRHTNLTSEQWRAILMWAIENLAIGFNEERNDN</sequence>